<dbReference type="Pfam" id="PF19700">
    <property type="entry name" value="DUF6198"/>
    <property type="match status" value="1"/>
</dbReference>
<organism evidence="2 3">
    <name type="scientific">Phocaeicola plebeius</name>
    <dbReference type="NCBI Taxonomy" id="310297"/>
    <lineage>
        <taxon>Bacteria</taxon>
        <taxon>Pseudomonadati</taxon>
        <taxon>Bacteroidota</taxon>
        <taxon>Bacteroidia</taxon>
        <taxon>Bacteroidales</taxon>
        <taxon>Bacteroidaceae</taxon>
        <taxon>Phocaeicola</taxon>
    </lineage>
</organism>
<dbReference type="EMBL" id="QRUY01000005">
    <property type="protein sequence ID" value="RGS09415.1"/>
    <property type="molecule type" value="Genomic_DNA"/>
</dbReference>
<evidence type="ECO:0008006" key="4">
    <source>
        <dbReference type="Google" id="ProtNLM"/>
    </source>
</evidence>
<dbReference type="PANTHER" id="PTHR40078:SF1">
    <property type="entry name" value="INTEGRAL MEMBRANE PROTEIN"/>
    <property type="match status" value="1"/>
</dbReference>
<evidence type="ECO:0000313" key="2">
    <source>
        <dbReference type="EMBL" id="RGS09415.1"/>
    </source>
</evidence>
<gene>
    <name evidence="2" type="ORF">DWY14_03995</name>
</gene>
<dbReference type="PROSITE" id="PS51257">
    <property type="entry name" value="PROKAR_LIPOPROTEIN"/>
    <property type="match status" value="1"/>
</dbReference>
<feature type="transmembrane region" description="Helical" evidence="1">
    <location>
        <begin position="95"/>
        <end position="112"/>
    </location>
</feature>
<keyword evidence="1" id="KW-1133">Transmembrane helix</keyword>
<protein>
    <recommendedName>
        <fullName evidence="4">YitT family protein</fullName>
    </recommendedName>
</protein>
<comment type="caution">
    <text evidence="2">The sequence shown here is derived from an EMBL/GenBank/DDBJ whole genome shotgun (WGS) entry which is preliminary data.</text>
</comment>
<dbReference type="PANTHER" id="PTHR40078">
    <property type="entry name" value="INTEGRAL MEMBRANE PROTEIN-RELATED"/>
    <property type="match status" value="1"/>
</dbReference>
<accession>A0A412H8X1</accession>
<proteinExistence type="predicted"/>
<evidence type="ECO:0000256" key="1">
    <source>
        <dbReference type="SAM" id="Phobius"/>
    </source>
</evidence>
<dbReference type="AlphaFoldDB" id="A0A412H8X1"/>
<reference evidence="2 3" key="1">
    <citation type="submission" date="2018-08" db="EMBL/GenBank/DDBJ databases">
        <title>A genome reference for cultivated species of the human gut microbiota.</title>
        <authorList>
            <person name="Zou Y."/>
            <person name="Xue W."/>
            <person name="Luo G."/>
        </authorList>
    </citation>
    <scope>NUCLEOTIDE SEQUENCE [LARGE SCALE GENOMIC DNA]</scope>
    <source>
        <strain evidence="2 3">AF24-16AC</strain>
    </source>
</reference>
<keyword evidence="1" id="KW-0812">Transmembrane</keyword>
<feature type="transmembrane region" description="Helical" evidence="1">
    <location>
        <begin position="64"/>
        <end position="83"/>
    </location>
</feature>
<feature type="transmembrane region" description="Helical" evidence="1">
    <location>
        <begin position="21"/>
        <end position="44"/>
    </location>
</feature>
<dbReference type="InterPro" id="IPR038750">
    <property type="entry name" value="YczE/YyaS-like"/>
</dbReference>
<name>A0A412H8X1_9BACT</name>
<evidence type="ECO:0000313" key="3">
    <source>
        <dbReference type="Proteomes" id="UP000285750"/>
    </source>
</evidence>
<dbReference type="Proteomes" id="UP000285750">
    <property type="component" value="Unassembled WGS sequence"/>
</dbReference>
<feature type="transmembrane region" description="Helical" evidence="1">
    <location>
        <begin position="124"/>
        <end position="142"/>
    </location>
</feature>
<feature type="transmembrane region" description="Helical" evidence="1">
    <location>
        <begin position="195"/>
        <end position="215"/>
    </location>
</feature>
<keyword evidence="1" id="KW-0472">Membrane</keyword>
<sequence>MKNDKKEKIISFAWQHLLLFIALYIMTLGIAACVKSMLGASVISVLPYVFHDAGTGGLTPSLTIGQYTFIMNALLVVGQVGVLRRQFDPVQLFQLLVGFVFGMLIDLNLYLLSWLQPEAIWEKAMAQLAGCTILAAGIALEVRCGSVTMPGEGFPVAISKVTGIEFPKVKIVVDGSLVLLGIVFCYIFFGKWQWHIIGVGTLFAMYYVGWAVRIASHHLKWFDRLLKYRPGFRRYIYGLARYIYRK</sequence>
<feature type="transmembrane region" description="Helical" evidence="1">
    <location>
        <begin position="171"/>
        <end position="189"/>
    </location>
</feature>